<dbReference type="GO" id="GO:0005886">
    <property type="term" value="C:plasma membrane"/>
    <property type="evidence" value="ECO:0007669"/>
    <property type="project" value="TreeGrafter"/>
</dbReference>
<keyword evidence="1" id="KW-0812">Transmembrane</keyword>
<dbReference type="AlphaFoldDB" id="A0A2X2DWU3"/>
<evidence type="ECO:0000313" key="3">
    <source>
        <dbReference type="EMBL" id="SPZ16475.1"/>
    </source>
</evidence>
<feature type="transmembrane region" description="Helical" evidence="1">
    <location>
        <begin position="67"/>
        <end position="86"/>
    </location>
</feature>
<dbReference type="RefSeq" id="WP_010798920.1">
    <property type="nucleotide sequence ID" value="NZ_CP069263.1"/>
</dbReference>
<reference evidence="3 4" key="1">
    <citation type="submission" date="2018-06" db="EMBL/GenBank/DDBJ databases">
        <authorList>
            <consortium name="Pathogen Informatics"/>
            <person name="Doyle S."/>
        </authorList>
    </citation>
    <scope>NUCLEOTIDE SEQUENCE [LARGE SCALE GENOMIC DNA]</scope>
    <source>
        <strain evidence="3 4">NCTC11842</strain>
    </source>
</reference>
<feature type="transmembrane region" description="Helical" evidence="1">
    <location>
        <begin position="34"/>
        <end position="55"/>
    </location>
</feature>
<dbReference type="PANTHER" id="PTHR34821">
    <property type="entry name" value="INNER MEMBRANE PROTEIN YDCZ"/>
    <property type="match status" value="1"/>
</dbReference>
<evidence type="ECO:0000313" key="5">
    <source>
        <dbReference type="Proteomes" id="UP000626180"/>
    </source>
</evidence>
<dbReference type="Proteomes" id="UP000626180">
    <property type="component" value="Unassembled WGS sequence"/>
</dbReference>
<dbReference type="InterPro" id="IPR006750">
    <property type="entry name" value="YdcZ"/>
</dbReference>
<dbReference type="EMBL" id="JADMCD010000005">
    <property type="protein sequence ID" value="MBF8641417.1"/>
    <property type="molecule type" value="Genomic_DNA"/>
</dbReference>
<keyword evidence="1" id="KW-0472">Membrane</keyword>
<protein>
    <submittedName>
        <fullName evidence="2">DMT family transporter</fullName>
    </submittedName>
    <submittedName>
        <fullName evidence="3">Membrane protein</fullName>
    </submittedName>
</protein>
<dbReference type="Proteomes" id="UP000250443">
    <property type="component" value="Unassembled WGS sequence"/>
</dbReference>
<dbReference type="EMBL" id="UAUF01000015">
    <property type="protein sequence ID" value="SPZ16475.1"/>
    <property type="molecule type" value="Genomic_DNA"/>
</dbReference>
<feature type="transmembrane region" description="Helical" evidence="1">
    <location>
        <begin position="92"/>
        <end position="113"/>
    </location>
</feature>
<keyword evidence="1" id="KW-1133">Transmembrane helix</keyword>
<proteinExistence type="predicted"/>
<reference evidence="2 5" key="2">
    <citation type="submission" date="2020-10" db="EMBL/GenBank/DDBJ databases">
        <title>Genome sequences of Pseudomonas isolates.</title>
        <authorList>
            <person name="Wessels L."/>
            <person name="Reich F."/>
            <person name="Hammerl J."/>
        </authorList>
    </citation>
    <scope>NUCLEOTIDE SEQUENCE [LARGE SCALE GENOMIC DNA]</scope>
    <source>
        <strain evidence="2 5">20-MO00624-0</strain>
    </source>
</reference>
<organism evidence="3 4">
    <name type="scientific">Pseudomonas luteola</name>
    <dbReference type="NCBI Taxonomy" id="47886"/>
    <lineage>
        <taxon>Bacteria</taxon>
        <taxon>Pseudomonadati</taxon>
        <taxon>Pseudomonadota</taxon>
        <taxon>Gammaproteobacteria</taxon>
        <taxon>Pseudomonadales</taxon>
        <taxon>Pseudomonadaceae</taxon>
        <taxon>Pseudomonas</taxon>
    </lineage>
</organism>
<evidence type="ECO:0000256" key="1">
    <source>
        <dbReference type="SAM" id="Phobius"/>
    </source>
</evidence>
<dbReference type="PANTHER" id="PTHR34821:SF2">
    <property type="entry name" value="INNER MEMBRANE PROTEIN YDCZ"/>
    <property type="match status" value="1"/>
</dbReference>
<sequence length="142" mass="15031">MQHALILLVVLIAGMGLSMEAGLLGPLGGEVGHFSATLSIFLVGAALLTFALIFARPKMAQLFSQPRWLLVGGILGPIYVVVLTVATPLIGVGMTMVGILCGQVGASLVIDHFGLLGSTRRPVDRYRVMAFVLILVALWLIH</sequence>
<evidence type="ECO:0000313" key="2">
    <source>
        <dbReference type="EMBL" id="MBF8641417.1"/>
    </source>
</evidence>
<keyword evidence="5" id="KW-1185">Reference proteome</keyword>
<feature type="transmembrane region" description="Helical" evidence="1">
    <location>
        <begin position="125"/>
        <end position="141"/>
    </location>
</feature>
<dbReference type="Pfam" id="PF04657">
    <property type="entry name" value="DMT_YdcZ"/>
    <property type="match status" value="1"/>
</dbReference>
<accession>A0A2X2DWU3</accession>
<evidence type="ECO:0000313" key="4">
    <source>
        <dbReference type="Proteomes" id="UP000250443"/>
    </source>
</evidence>
<gene>
    <name evidence="2" type="ORF">IRZ65_12050</name>
    <name evidence="3" type="ORF">NCTC11842_05508</name>
</gene>
<name>A0A2X2DWU3_PSELU</name>